<comment type="caution">
    <text evidence="2">The sequence shown here is derived from an EMBL/GenBank/DDBJ whole genome shotgun (WGS) entry which is preliminary data.</text>
</comment>
<reference evidence="2 3" key="1">
    <citation type="submission" date="2022-09" db="EMBL/GenBank/DDBJ databases">
        <authorList>
            <person name="Palmer J.M."/>
        </authorList>
    </citation>
    <scope>NUCLEOTIDE SEQUENCE [LARGE SCALE GENOMIC DNA]</scope>
    <source>
        <strain evidence="2 3">DSM 7382</strain>
    </source>
</reference>
<dbReference type="InterPro" id="IPR000719">
    <property type="entry name" value="Prot_kinase_dom"/>
</dbReference>
<evidence type="ECO:0000313" key="2">
    <source>
        <dbReference type="EMBL" id="KAK7684505.1"/>
    </source>
</evidence>
<proteinExistence type="predicted"/>
<keyword evidence="3" id="KW-1185">Reference proteome</keyword>
<dbReference type="GO" id="GO:0004672">
    <property type="term" value="F:protein kinase activity"/>
    <property type="evidence" value="ECO:0007669"/>
    <property type="project" value="InterPro"/>
</dbReference>
<organism evidence="2 3">
    <name type="scientific">Cerrena zonata</name>
    <dbReference type="NCBI Taxonomy" id="2478898"/>
    <lineage>
        <taxon>Eukaryota</taxon>
        <taxon>Fungi</taxon>
        <taxon>Dikarya</taxon>
        <taxon>Basidiomycota</taxon>
        <taxon>Agaricomycotina</taxon>
        <taxon>Agaricomycetes</taxon>
        <taxon>Polyporales</taxon>
        <taxon>Cerrenaceae</taxon>
        <taxon>Cerrena</taxon>
    </lineage>
</organism>
<dbReference type="AlphaFoldDB" id="A0AAW0G688"/>
<dbReference type="Proteomes" id="UP001385951">
    <property type="component" value="Unassembled WGS sequence"/>
</dbReference>
<feature type="domain" description="Protein kinase" evidence="1">
    <location>
        <begin position="71"/>
        <end position="372"/>
    </location>
</feature>
<evidence type="ECO:0000313" key="3">
    <source>
        <dbReference type="Proteomes" id="UP001385951"/>
    </source>
</evidence>
<name>A0AAW0G688_9APHY</name>
<dbReference type="InterPro" id="IPR011009">
    <property type="entry name" value="Kinase-like_dom_sf"/>
</dbReference>
<dbReference type="GO" id="GO:0005524">
    <property type="term" value="F:ATP binding"/>
    <property type="evidence" value="ECO:0007669"/>
    <property type="project" value="InterPro"/>
</dbReference>
<accession>A0AAW0G688</accession>
<protein>
    <recommendedName>
        <fullName evidence="1">Protein kinase domain-containing protein</fullName>
    </recommendedName>
</protein>
<sequence length="382" mass="42828">MTIPDVSARYTAREALDALAKVLSELGGETLIMISWQSVLLRWHLYDSLAPWFAYPGETDAYVLSDETVEYPFAQILRGGEYCRPFGVKGGIWAALDSQHRDVVIKLVPSQSDELKIATKLSTEPMKSDPNNFIVPILDVLQYNAGFSFLVMPRWSQIPYYYGDEIDCLETLFCFATNMLQTTFLHDNGIVHRDTSFRNVLVNYNGRARHIPPANVPPSQRVIPASDASWGELSFHPPDVLADGDAPYDPFPFDVACMGGLLCVAIGPATKAVPLLAPFLDGMITPHIQSRFTASEALGAFTKIMDTLSQEFLRQTPAPPFVDIHEVWQNHDRWDGLPDDFVKKHAGPDGPVRPRRKKVSYTPDGSMSTCWVEWNVPEPRWL</sequence>
<dbReference type="EMBL" id="JASBNA010000025">
    <property type="protein sequence ID" value="KAK7684505.1"/>
    <property type="molecule type" value="Genomic_DNA"/>
</dbReference>
<evidence type="ECO:0000259" key="1">
    <source>
        <dbReference type="PROSITE" id="PS50011"/>
    </source>
</evidence>
<dbReference type="SUPFAM" id="SSF56112">
    <property type="entry name" value="Protein kinase-like (PK-like)"/>
    <property type="match status" value="1"/>
</dbReference>
<gene>
    <name evidence="2" type="ORF">QCA50_012452</name>
</gene>
<dbReference type="PROSITE" id="PS50011">
    <property type="entry name" value="PROTEIN_KINASE_DOM"/>
    <property type="match status" value="1"/>
</dbReference>
<dbReference type="Gene3D" id="1.10.510.10">
    <property type="entry name" value="Transferase(Phosphotransferase) domain 1"/>
    <property type="match status" value="1"/>
</dbReference>